<accession>A0A4R2MWU8</accession>
<feature type="signal peptide" evidence="1">
    <location>
        <begin position="1"/>
        <end position="20"/>
    </location>
</feature>
<dbReference type="EMBL" id="SLXD01000002">
    <property type="protein sequence ID" value="TCP04663.1"/>
    <property type="molecule type" value="Genomic_DNA"/>
</dbReference>
<evidence type="ECO:0000313" key="3">
    <source>
        <dbReference type="Proteomes" id="UP000295106"/>
    </source>
</evidence>
<protein>
    <submittedName>
        <fullName evidence="2">Uncharacterized protein</fullName>
    </submittedName>
</protein>
<name>A0A4R2MWU8_RUBGE</name>
<evidence type="ECO:0000256" key="1">
    <source>
        <dbReference type="SAM" id="SignalP"/>
    </source>
</evidence>
<dbReference type="RefSeq" id="WP_132645147.1">
    <property type="nucleotide sequence ID" value="NZ_CP181386.1"/>
</dbReference>
<dbReference type="AlphaFoldDB" id="A0A4R2MWU8"/>
<dbReference type="OrthoDB" id="8820955at2"/>
<reference evidence="2 3" key="1">
    <citation type="submission" date="2019-03" db="EMBL/GenBank/DDBJ databases">
        <title>Genomic Encyclopedia of Type Strains, Phase IV (KMG-IV): sequencing the most valuable type-strain genomes for metagenomic binning, comparative biology and taxonomic classification.</title>
        <authorList>
            <person name="Goeker M."/>
        </authorList>
    </citation>
    <scope>NUCLEOTIDE SEQUENCE [LARGE SCALE GENOMIC DNA]</scope>
    <source>
        <strain evidence="2 3">DSM 1709</strain>
    </source>
</reference>
<keyword evidence="1" id="KW-0732">Signal</keyword>
<gene>
    <name evidence="2" type="ORF">EV684_102424</name>
</gene>
<proteinExistence type="predicted"/>
<feature type="chain" id="PRO_5020203377" evidence="1">
    <location>
        <begin position="21"/>
        <end position="120"/>
    </location>
</feature>
<organism evidence="2 3">
    <name type="scientific">Rubrivivax gelatinosus</name>
    <name type="common">Rhodocyclus gelatinosus</name>
    <name type="synonym">Rhodopseudomonas gelatinosa</name>
    <dbReference type="NCBI Taxonomy" id="28068"/>
    <lineage>
        <taxon>Bacteria</taxon>
        <taxon>Pseudomonadati</taxon>
        <taxon>Pseudomonadota</taxon>
        <taxon>Betaproteobacteria</taxon>
        <taxon>Burkholderiales</taxon>
        <taxon>Sphaerotilaceae</taxon>
        <taxon>Rubrivivax</taxon>
    </lineage>
</organism>
<dbReference type="Proteomes" id="UP000295106">
    <property type="component" value="Unassembled WGS sequence"/>
</dbReference>
<sequence>MSPRQLFAALLCAAPLAATAAPIWQQSASAEVELGVRDKYGETPFRAEFVVVGPEGRRETKTITVEGGAFGVVHYPGDFGGYLAPGAYRWSARVGGKVVADGRFSFEQDDRGRQRLVIED</sequence>
<evidence type="ECO:0000313" key="2">
    <source>
        <dbReference type="EMBL" id="TCP04663.1"/>
    </source>
</evidence>
<dbReference type="GeneID" id="99684791"/>
<comment type="caution">
    <text evidence="2">The sequence shown here is derived from an EMBL/GenBank/DDBJ whole genome shotgun (WGS) entry which is preliminary data.</text>
</comment>